<organism evidence="1 2">
    <name type="scientific">Salix purpurea</name>
    <name type="common">Purple osier willow</name>
    <dbReference type="NCBI Taxonomy" id="77065"/>
    <lineage>
        <taxon>Eukaryota</taxon>
        <taxon>Viridiplantae</taxon>
        <taxon>Streptophyta</taxon>
        <taxon>Embryophyta</taxon>
        <taxon>Tracheophyta</taxon>
        <taxon>Spermatophyta</taxon>
        <taxon>Magnoliopsida</taxon>
        <taxon>eudicotyledons</taxon>
        <taxon>Gunneridae</taxon>
        <taxon>Pentapetalae</taxon>
        <taxon>rosids</taxon>
        <taxon>fabids</taxon>
        <taxon>Malpighiales</taxon>
        <taxon>Salicaceae</taxon>
        <taxon>Saliceae</taxon>
        <taxon>Salix</taxon>
    </lineage>
</organism>
<name>A0A9Q0TUE0_SALPP</name>
<proteinExistence type="predicted"/>
<dbReference type="OrthoDB" id="1841377at2759"/>
<evidence type="ECO:0000313" key="1">
    <source>
        <dbReference type="EMBL" id="KAJ6717888.1"/>
    </source>
</evidence>
<keyword evidence="2" id="KW-1185">Reference proteome</keyword>
<dbReference type="Proteomes" id="UP001151532">
    <property type="component" value="Chromosome 10"/>
</dbReference>
<reference evidence="1" key="1">
    <citation type="submission" date="2022-11" db="EMBL/GenBank/DDBJ databases">
        <authorList>
            <person name="Hyden B.L."/>
            <person name="Feng K."/>
            <person name="Yates T."/>
            <person name="Jawdy S."/>
            <person name="Smart L.B."/>
            <person name="Muchero W."/>
        </authorList>
    </citation>
    <scope>NUCLEOTIDE SEQUENCE</scope>
    <source>
        <tissue evidence="1">Shoot tip</tissue>
    </source>
</reference>
<gene>
    <name evidence="1" type="ORF">OIU79_005927</name>
</gene>
<sequence>MGLTKITHSSHSGHFLLLKYPQEPYKCEGCKELGFGPMLRMRARRLQLLSSRGMRKCYSICFPFIFEVQLEISLPELRKELKRTLITEDGKRLHLKEKPPSKCLNCRSSITSNGIKGWSYVSSCGQYCYHVACVKDMVLENWRNGYFNQDGNVNEANYYRALQSSIPNRE</sequence>
<protein>
    <submittedName>
        <fullName evidence="1">CYSTEINE/HISTIDINE-RICH C1 DOMAIN FAMILY PROTEIN</fullName>
    </submittedName>
</protein>
<reference evidence="1" key="2">
    <citation type="journal article" date="2023" name="Int. J. Mol. Sci.">
        <title>De Novo Assembly and Annotation of 11 Diverse Shrub Willow (Salix) Genomes Reveals Novel Gene Organization in Sex-Linked Regions.</title>
        <authorList>
            <person name="Hyden B."/>
            <person name="Feng K."/>
            <person name="Yates T.B."/>
            <person name="Jawdy S."/>
            <person name="Cereghino C."/>
            <person name="Smart L.B."/>
            <person name="Muchero W."/>
        </authorList>
    </citation>
    <scope>NUCLEOTIDE SEQUENCE</scope>
    <source>
        <tissue evidence="1">Shoot tip</tissue>
    </source>
</reference>
<dbReference type="AlphaFoldDB" id="A0A9Q0TUE0"/>
<comment type="caution">
    <text evidence="1">The sequence shown here is derived from an EMBL/GenBank/DDBJ whole genome shotgun (WGS) entry which is preliminary data.</text>
</comment>
<dbReference type="PANTHER" id="PTHR46477:SF18">
    <property type="entry name" value="BINDING PROTEIN, PUTATIVE-RELATED"/>
    <property type="match status" value="1"/>
</dbReference>
<dbReference type="EMBL" id="JAPFFK010000014">
    <property type="protein sequence ID" value="KAJ6717888.1"/>
    <property type="molecule type" value="Genomic_DNA"/>
</dbReference>
<dbReference type="PANTHER" id="PTHR46477">
    <property type="entry name" value="CYSTEINE/HISTIDINE-RICH C1 DOMAIN FAMILY PROTEIN"/>
    <property type="match status" value="1"/>
</dbReference>
<evidence type="ECO:0000313" key="2">
    <source>
        <dbReference type="Proteomes" id="UP001151532"/>
    </source>
</evidence>
<accession>A0A9Q0TUE0</accession>